<evidence type="ECO:0000256" key="3">
    <source>
        <dbReference type="ARBA" id="ARBA00022558"/>
    </source>
</evidence>
<comment type="similarity">
    <text evidence="2">Belongs to the periplasmic pilus chaperone family.</text>
</comment>
<organism evidence="10 11">
    <name type="scientific">Mixta intestinalis</name>
    <dbReference type="NCBI Taxonomy" id="1615494"/>
    <lineage>
        <taxon>Bacteria</taxon>
        <taxon>Pseudomonadati</taxon>
        <taxon>Pseudomonadota</taxon>
        <taxon>Gammaproteobacteria</taxon>
        <taxon>Enterobacterales</taxon>
        <taxon>Erwiniaceae</taxon>
        <taxon>Mixta</taxon>
    </lineage>
</organism>
<dbReference type="EMBL" id="CP028271">
    <property type="protein sequence ID" value="QHM70233.1"/>
    <property type="molecule type" value="Genomic_DNA"/>
</dbReference>
<keyword evidence="11" id="KW-1185">Reference proteome</keyword>
<feature type="signal peptide" evidence="7">
    <location>
        <begin position="1"/>
        <end position="19"/>
    </location>
</feature>
<dbReference type="KEGG" id="mint:C7M51_00494"/>
<name>A0A6P1PVA1_9GAMM</name>
<accession>A0A6P1PVA1</accession>
<evidence type="ECO:0000256" key="6">
    <source>
        <dbReference type="ARBA" id="ARBA00023186"/>
    </source>
</evidence>
<evidence type="ECO:0000259" key="9">
    <source>
        <dbReference type="Pfam" id="PF02753"/>
    </source>
</evidence>
<evidence type="ECO:0000256" key="5">
    <source>
        <dbReference type="ARBA" id="ARBA00022764"/>
    </source>
</evidence>
<evidence type="ECO:0000256" key="1">
    <source>
        <dbReference type="ARBA" id="ARBA00004418"/>
    </source>
</evidence>
<dbReference type="InterPro" id="IPR050643">
    <property type="entry name" value="Periplasmic_pilus_chap"/>
</dbReference>
<feature type="domain" description="Pili assembly chaperone N-terminal" evidence="8">
    <location>
        <begin position="23"/>
        <end position="140"/>
    </location>
</feature>
<dbReference type="Proteomes" id="UP000464053">
    <property type="component" value="Chromosome"/>
</dbReference>
<evidence type="ECO:0000256" key="4">
    <source>
        <dbReference type="ARBA" id="ARBA00022729"/>
    </source>
</evidence>
<dbReference type="GO" id="GO:0030288">
    <property type="term" value="C:outer membrane-bounded periplasmic space"/>
    <property type="evidence" value="ECO:0007669"/>
    <property type="project" value="InterPro"/>
</dbReference>
<keyword evidence="5" id="KW-0574">Periplasm</keyword>
<dbReference type="InterPro" id="IPR008962">
    <property type="entry name" value="PapD-like_sf"/>
</dbReference>
<dbReference type="InterPro" id="IPR013783">
    <property type="entry name" value="Ig-like_fold"/>
</dbReference>
<keyword evidence="3" id="KW-1029">Fimbrium biogenesis</keyword>
<gene>
    <name evidence="10" type="primary">elfD</name>
    <name evidence="10" type="ORF">C7M51_00494</name>
</gene>
<dbReference type="InterPro" id="IPR016148">
    <property type="entry name" value="Pili_assmbl_chaperone_C"/>
</dbReference>
<dbReference type="RefSeq" id="WP_160620209.1">
    <property type="nucleotide sequence ID" value="NZ_CP028271.1"/>
</dbReference>
<dbReference type="PRINTS" id="PR00969">
    <property type="entry name" value="CHAPERONPILI"/>
</dbReference>
<evidence type="ECO:0000256" key="7">
    <source>
        <dbReference type="SAM" id="SignalP"/>
    </source>
</evidence>
<reference evidence="10 11" key="1">
    <citation type="submission" date="2018-03" db="EMBL/GenBank/DDBJ databases">
        <title>Pantoea intestinalis SRCM103226 isolated form the mealworm.</title>
        <authorList>
            <person name="Jeong D.-Y."/>
            <person name="Kim J.W."/>
        </authorList>
    </citation>
    <scope>NUCLEOTIDE SEQUENCE [LARGE SCALE GENOMIC DNA]</scope>
    <source>
        <strain evidence="10 11">SRCM103226</strain>
    </source>
</reference>
<sequence length="227" mass="25715">MRLLPIMFLLAAFSSYSEAKAGGVGLSVTRMVYLSSVNQASLSLRNTNKSDPFLIQSWIENEQGERSNDFVITPPLFVLKPSSENALKVIFSGKPKYKDRETLYWLTAKAIPQTTEDTHKSVLHFASASRIKLIYRPAELSAQADKAWKLITGELHYNRLILKNPTPYYITLIELNVDGKTVKPRMLAPKSETELEGEFPLAKQFSYRTINDYGAWTAEVTQQLKSY</sequence>
<dbReference type="AlphaFoldDB" id="A0A6P1PVA1"/>
<feature type="chain" id="PRO_5026785097" evidence="7">
    <location>
        <begin position="20"/>
        <end position="227"/>
    </location>
</feature>
<dbReference type="GO" id="GO:0071555">
    <property type="term" value="P:cell wall organization"/>
    <property type="evidence" value="ECO:0007669"/>
    <property type="project" value="InterPro"/>
</dbReference>
<dbReference type="Gene3D" id="2.60.40.10">
    <property type="entry name" value="Immunoglobulins"/>
    <property type="match status" value="2"/>
</dbReference>
<dbReference type="Pfam" id="PF02753">
    <property type="entry name" value="PapD_C"/>
    <property type="match status" value="1"/>
</dbReference>
<keyword evidence="4 7" id="KW-0732">Signal</keyword>
<proteinExistence type="inferred from homology"/>
<feature type="domain" description="Pili assembly chaperone C-terminal" evidence="9">
    <location>
        <begin position="162"/>
        <end position="217"/>
    </location>
</feature>
<dbReference type="SUPFAM" id="SSF49354">
    <property type="entry name" value="PapD-like"/>
    <property type="match status" value="1"/>
</dbReference>
<dbReference type="Pfam" id="PF00345">
    <property type="entry name" value="PapD_N"/>
    <property type="match status" value="1"/>
</dbReference>
<dbReference type="InterPro" id="IPR016147">
    <property type="entry name" value="Pili_assmbl_chaperone_N"/>
</dbReference>
<protein>
    <submittedName>
        <fullName evidence="10">Putative fimbrial chaperone protein ElfD</fullName>
    </submittedName>
</protein>
<comment type="subcellular location">
    <subcellularLocation>
        <location evidence="1">Periplasm</location>
    </subcellularLocation>
</comment>
<evidence type="ECO:0000259" key="8">
    <source>
        <dbReference type="Pfam" id="PF00345"/>
    </source>
</evidence>
<evidence type="ECO:0000313" key="10">
    <source>
        <dbReference type="EMBL" id="QHM70233.1"/>
    </source>
</evidence>
<dbReference type="PANTHER" id="PTHR30251:SF11">
    <property type="entry name" value="CHAPERONE PROTEIN FIMC-RELATED"/>
    <property type="match status" value="1"/>
</dbReference>
<dbReference type="OrthoDB" id="9131059at2"/>
<dbReference type="PANTHER" id="PTHR30251">
    <property type="entry name" value="PILUS ASSEMBLY CHAPERONE"/>
    <property type="match status" value="1"/>
</dbReference>
<evidence type="ECO:0000256" key="2">
    <source>
        <dbReference type="ARBA" id="ARBA00007399"/>
    </source>
</evidence>
<keyword evidence="6" id="KW-0143">Chaperone</keyword>
<dbReference type="InterPro" id="IPR001829">
    <property type="entry name" value="Pili_assmbl_chaperone_bac"/>
</dbReference>
<dbReference type="InterPro" id="IPR036316">
    <property type="entry name" value="Pili_assmbl_chap_C_dom_sf"/>
</dbReference>
<dbReference type="SUPFAM" id="SSF49584">
    <property type="entry name" value="Periplasmic chaperone C-domain"/>
    <property type="match status" value="1"/>
</dbReference>
<evidence type="ECO:0000313" key="11">
    <source>
        <dbReference type="Proteomes" id="UP000464053"/>
    </source>
</evidence>